<reference evidence="1" key="2">
    <citation type="submission" date="2013-04" db="UniProtKB">
        <authorList>
            <consortium name="EnsemblPlants"/>
        </authorList>
    </citation>
    <scope>IDENTIFICATION</scope>
</reference>
<name>J3MDX3_ORYBR</name>
<evidence type="ECO:0000313" key="1">
    <source>
        <dbReference type="EnsemblPlants" id="OB06G22170.1"/>
    </source>
</evidence>
<dbReference type="PANTHER" id="PTHR33699">
    <property type="entry name" value="EXPRESSED PROTEIN"/>
    <property type="match status" value="1"/>
</dbReference>
<accession>J3MDX3</accession>
<evidence type="ECO:0008006" key="3">
    <source>
        <dbReference type="Google" id="ProtNLM"/>
    </source>
</evidence>
<dbReference type="STRING" id="4533.J3MDX3"/>
<dbReference type="OMA" id="EKMMGCQ"/>
<sequence length="149" mass="16516">MEMEKKTIAGCQIPAFGSWNYCDDLPITQCFDQAIKARLTKGRRGGGGERRLLVPFSASVPAPRRAAHVKVIRRDAAEKQWINGFEKMMIQAGRAAGAVYGTAKRKAAGNKPVDEDLYKVPPQEQDDPRKTRKVVWSLWIGCLGLDCIA</sequence>
<proteinExistence type="predicted"/>
<organism evidence="1">
    <name type="scientific">Oryza brachyantha</name>
    <name type="common">malo sina</name>
    <dbReference type="NCBI Taxonomy" id="4533"/>
    <lineage>
        <taxon>Eukaryota</taxon>
        <taxon>Viridiplantae</taxon>
        <taxon>Streptophyta</taxon>
        <taxon>Embryophyta</taxon>
        <taxon>Tracheophyta</taxon>
        <taxon>Spermatophyta</taxon>
        <taxon>Magnoliopsida</taxon>
        <taxon>Liliopsida</taxon>
        <taxon>Poales</taxon>
        <taxon>Poaceae</taxon>
        <taxon>BOP clade</taxon>
        <taxon>Oryzoideae</taxon>
        <taxon>Oryzeae</taxon>
        <taxon>Oryzinae</taxon>
        <taxon>Oryza</taxon>
    </lineage>
</organism>
<evidence type="ECO:0000313" key="2">
    <source>
        <dbReference type="Proteomes" id="UP000006038"/>
    </source>
</evidence>
<dbReference type="HOGENOM" id="CLU_113053_3_0_1"/>
<dbReference type="Proteomes" id="UP000006038">
    <property type="component" value="Chromosome 6"/>
</dbReference>
<protein>
    <recommendedName>
        <fullName evidence="3">RIN4 pathogenic type III effector avirulence factor Avr cleavage site domain-containing protein</fullName>
    </recommendedName>
</protein>
<keyword evidence="2" id="KW-1185">Reference proteome</keyword>
<reference evidence="1" key="1">
    <citation type="journal article" date="2013" name="Nat. Commun.">
        <title>Whole-genome sequencing of Oryza brachyantha reveals mechanisms underlying Oryza genome evolution.</title>
        <authorList>
            <person name="Chen J."/>
            <person name="Huang Q."/>
            <person name="Gao D."/>
            <person name="Wang J."/>
            <person name="Lang Y."/>
            <person name="Liu T."/>
            <person name="Li B."/>
            <person name="Bai Z."/>
            <person name="Luis Goicoechea J."/>
            <person name="Liang C."/>
            <person name="Chen C."/>
            <person name="Zhang W."/>
            <person name="Sun S."/>
            <person name="Liao Y."/>
            <person name="Zhang X."/>
            <person name="Yang L."/>
            <person name="Song C."/>
            <person name="Wang M."/>
            <person name="Shi J."/>
            <person name="Liu G."/>
            <person name="Liu J."/>
            <person name="Zhou H."/>
            <person name="Zhou W."/>
            <person name="Yu Q."/>
            <person name="An N."/>
            <person name="Chen Y."/>
            <person name="Cai Q."/>
            <person name="Wang B."/>
            <person name="Liu B."/>
            <person name="Min J."/>
            <person name="Huang Y."/>
            <person name="Wu H."/>
            <person name="Li Z."/>
            <person name="Zhang Y."/>
            <person name="Yin Y."/>
            <person name="Song W."/>
            <person name="Jiang J."/>
            <person name="Jackson S.A."/>
            <person name="Wing R.A."/>
            <person name="Wang J."/>
            <person name="Chen M."/>
        </authorList>
    </citation>
    <scope>NUCLEOTIDE SEQUENCE [LARGE SCALE GENOMIC DNA]</scope>
    <source>
        <strain evidence="1">cv. IRGC 101232</strain>
    </source>
</reference>
<dbReference type="PANTHER" id="PTHR33699:SF3">
    <property type="entry name" value="OS06G0347300 PROTEIN"/>
    <property type="match status" value="1"/>
</dbReference>
<dbReference type="Gramene" id="OB06G22170.1">
    <property type="protein sequence ID" value="OB06G22170.1"/>
    <property type="gene ID" value="OB06G22170"/>
</dbReference>
<dbReference type="eggNOG" id="ENOG502S95V">
    <property type="taxonomic scope" value="Eukaryota"/>
</dbReference>
<dbReference type="AlphaFoldDB" id="J3MDX3"/>
<dbReference type="EnsemblPlants" id="OB06G22170.1">
    <property type="protein sequence ID" value="OB06G22170.1"/>
    <property type="gene ID" value="OB06G22170"/>
</dbReference>